<name>A0AAU6PF31_9GAMM</name>
<dbReference type="PANTHER" id="PTHR35011">
    <property type="entry name" value="2,3-DIKETO-L-GULONATE TRAP TRANSPORTER SMALL PERMEASE PROTEIN YIAM"/>
    <property type="match status" value="1"/>
</dbReference>
<keyword evidence="4 9" id="KW-0997">Cell inner membrane</keyword>
<keyword evidence="7 9" id="KW-0472">Membrane</keyword>
<feature type="transmembrane region" description="Helical" evidence="9">
    <location>
        <begin position="12"/>
        <end position="34"/>
    </location>
</feature>
<feature type="transmembrane region" description="Helical" evidence="9">
    <location>
        <begin position="83"/>
        <end position="105"/>
    </location>
</feature>
<comment type="subunit">
    <text evidence="9">The complex comprises the extracytoplasmic solute receptor protein and the two transmembrane proteins.</text>
</comment>
<evidence type="ECO:0000256" key="4">
    <source>
        <dbReference type="ARBA" id="ARBA00022519"/>
    </source>
</evidence>
<comment type="subcellular location">
    <subcellularLocation>
        <location evidence="1 9">Cell inner membrane</location>
        <topology evidence="1 9">Multi-pass membrane protein</topology>
    </subcellularLocation>
</comment>
<keyword evidence="6 9" id="KW-1133">Transmembrane helix</keyword>
<comment type="similarity">
    <text evidence="8 9">Belongs to the TRAP transporter small permease family.</text>
</comment>
<dbReference type="EMBL" id="CP138327">
    <property type="protein sequence ID" value="WXT99635.1"/>
    <property type="molecule type" value="Genomic_DNA"/>
</dbReference>
<dbReference type="PANTHER" id="PTHR35011:SF4">
    <property type="entry name" value="SLL1102 PROTEIN"/>
    <property type="match status" value="1"/>
</dbReference>
<evidence type="ECO:0000256" key="5">
    <source>
        <dbReference type="ARBA" id="ARBA00022692"/>
    </source>
</evidence>
<dbReference type="Pfam" id="PF04290">
    <property type="entry name" value="DctQ"/>
    <property type="match status" value="1"/>
</dbReference>
<evidence type="ECO:0000256" key="1">
    <source>
        <dbReference type="ARBA" id="ARBA00004429"/>
    </source>
</evidence>
<evidence type="ECO:0000259" key="10">
    <source>
        <dbReference type="Pfam" id="PF04290"/>
    </source>
</evidence>
<dbReference type="InterPro" id="IPR007387">
    <property type="entry name" value="TRAP_DctQ"/>
</dbReference>
<evidence type="ECO:0000256" key="7">
    <source>
        <dbReference type="ARBA" id="ARBA00023136"/>
    </source>
</evidence>
<dbReference type="GO" id="GO:0005886">
    <property type="term" value="C:plasma membrane"/>
    <property type="evidence" value="ECO:0007669"/>
    <property type="project" value="UniProtKB-SubCell"/>
</dbReference>
<dbReference type="InterPro" id="IPR055348">
    <property type="entry name" value="DctQ"/>
</dbReference>
<feature type="transmembrane region" description="Helical" evidence="9">
    <location>
        <begin position="128"/>
        <end position="149"/>
    </location>
</feature>
<evidence type="ECO:0000313" key="11">
    <source>
        <dbReference type="EMBL" id="WXT99635.1"/>
    </source>
</evidence>
<evidence type="ECO:0000256" key="2">
    <source>
        <dbReference type="ARBA" id="ARBA00022448"/>
    </source>
</evidence>
<dbReference type="GO" id="GO:0022857">
    <property type="term" value="F:transmembrane transporter activity"/>
    <property type="evidence" value="ECO:0007669"/>
    <property type="project" value="UniProtKB-UniRule"/>
</dbReference>
<reference evidence="11" key="1">
    <citation type="submission" date="2023-10" db="EMBL/GenBank/DDBJ databases">
        <title>The first scallop-associated chemosynthetic bacterial symbiont.</title>
        <authorList>
            <person name="Lin Y.-T."/>
            <person name="Sun J."/>
            <person name="Ip J.C.-H."/>
            <person name="He X."/>
            <person name="Gao Z.-M."/>
            <person name="Perez M."/>
            <person name="Xu T."/>
            <person name="Qian P.-Y."/>
            <person name="Qiu J.-W."/>
        </authorList>
    </citation>
    <scope>NUCLEOTIDE SEQUENCE</scope>
    <source>
        <strain evidence="11">Gill1</strain>
    </source>
</reference>
<feature type="domain" description="Tripartite ATP-independent periplasmic transporters DctQ component" evidence="10">
    <location>
        <begin position="23"/>
        <end position="143"/>
    </location>
</feature>
<evidence type="ECO:0000256" key="8">
    <source>
        <dbReference type="ARBA" id="ARBA00038436"/>
    </source>
</evidence>
<keyword evidence="2 9" id="KW-0813">Transport</keyword>
<comment type="function">
    <text evidence="9">Part of the tripartite ATP-independent periplasmic (TRAP) transport system.</text>
</comment>
<feature type="transmembrane region" description="Helical" evidence="9">
    <location>
        <begin position="46"/>
        <end position="62"/>
    </location>
</feature>
<protein>
    <recommendedName>
        <fullName evidence="9">TRAP transporter small permease protein</fullName>
    </recommendedName>
</protein>
<proteinExistence type="inferred from homology"/>
<evidence type="ECO:0000256" key="6">
    <source>
        <dbReference type="ARBA" id="ARBA00022989"/>
    </source>
</evidence>
<organism evidence="11">
    <name type="scientific">Catillopecten margaritatus gill symbiont</name>
    <dbReference type="NCBI Taxonomy" id="3083288"/>
    <lineage>
        <taxon>Bacteria</taxon>
        <taxon>Pseudomonadati</taxon>
        <taxon>Pseudomonadota</taxon>
        <taxon>Gammaproteobacteria</taxon>
        <taxon>sulfur-oxidizing symbionts</taxon>
    </lineage>
</organism>
<keyword evidence="3" id="KW-1003">Cell membrane</keyword>
<keyword evidence="5 9" id="KW-0812">Transmembrane</keyword>
<dbReference type="AlphaFoldDB" id="A0AAU6PF31"/>
<accession>A0AAU6PF31</accession>
<gene>
    <name evidence="11" type="ORF">Ctma_0339</name>
</gene>
<evidence type="ECO:0000256" key="9">
    <source>
        <dbReference type="RuleBase" id="RU369079"/>
    </source>
</evidence>
<sequence>MRRRYAQWLERLIVGLLLLTIANVFIDVALRYGFNNSSIALQEMEWHLFSSMFLLGIAYTLQTDAHVRVDIFYAKFAPKKQAIINLIGYVIFILPISLLIAYYGIDFAYSAYAISEQSGDPGGLTHRFIIKSVIPLSFILVIISGGLFAKDNYKVLKQ</sequence>
<evidence type="ECO:0000256" key="3">
    <source>
        <dbReference type="ARBA" id="ARBA00022475"/>
    </source>
</evidence>